<reference evidence="3 4" key="1">
    <citation type="submission" date="2016-07" db="EMBL/GenBank/DDBJ databases">
        <title>Draft genome of the white-rot fungus Obba rivulosa 3A-2.</title>
        <authorList>
            <consortium name="DOE Joint Genome Institute"/>
            <person name="Miettinen O."/>
            <person name="Riley R."/>
            <person name="Acob R."/>
            <person name="Barry K."/>
            <person name="Cullen D."/>
            <person name="De Vries R."/>
            <person name="Hainaut M."/>
            <person name="Hatakka A."/>
            <person name="Henrissat B."/>
            <person name="Hilden K."/>
            <person name="Kuo R."/>
            <person name="Labutti K."/>
            <person name="Lipzen A."/>
            <person name="Makela M.R."/>
            <person name="Sandor L."/>
            <person name="Spatafora J.W."/>
            <person name="Grigoriev I.V."/>
            <person name="Hibbett D.S."/>
        </authorList>
    </citation>
    <scope>NUCLEOTIDE SEQUENCE [LARGE SCALE GENOMIC DNA]</scope>
    <source>
        <strain evidence="3 4">3A-2</strain>
    </source>
</reference>
<feature type="transmembrane region" description="Helical" evidence="1">
    <location>
        <begin position="51"/>
        <end position="71"/>
    </location>
</feature>
<feature type="transmembrane region" description="Helical" evidence="1">
    <location>
        <begin position="137"/>
        <end position="162"/>
    </location>
</feature>
<organism evidence="3 4">
    <name type="scientific">Obba rivulosa</name>
    <dbReference type="NCBI Taxonomy" id="1052685"/>
    <lineage>
        <taxon>Eukaryota</taxon>
        <taxon>Fungi</taxon>
        <taxon>Dikarya</taxon>
        <taxon>Basidiomycota</taxon>
        <taxon>Agaricomycotina</taxon>
        <taxon>Agaricomycetes</taxon>
        <taxon>Polyporales</taxon>
        <taxon>Gelatoporiaceae</taxon>
        <taxon>Obba</taxon>
    </lineage>
</organism>
<keyword evidence="1" id="KW-0472">Membrane</keyword>
<keyword evidence="1" id="KW-1133">Transmembrane helix</keyword>
<sequence>MSMSPRFDNTLGAVFLGHFVVATLGYISESNLEIISLSDTWCFFYGNTRPIPIWTLMQMLSGSWTVFIWLLKPCWSLSAVPALTSTITLIIRGVFAYRLWKLSDGALFIPTVINIIFRSGRNLFFVNSWSALRQYSWSLYSGFGCEIGVDVLITVSQGIFLWRLRMDVRRFIQCTFSADSVIHTLVIYGISTCLVTSQNCDPSSICGVCCLVTFTVLPHTYIFIAFFCILSKLYFNALLSNLNARSFLRKSFNNPMHGSGSPATDFATVSTLEAASNPDFLPRGAYDGKLDRLGATPVASGNSSYVIVSTERLSPV</sequence>
<gene>
    <name evidence="3" type="ORF">OBBRIDRAFT_802949</name>
</gene>
<keyword evidence="4" id="KW-1185">Reference proteome</keyword>
<dbReference type="EMBL" id="KV722377">
    <property type="protein sequence ID" value="OCH91921.1"/>
    <property type="molecule type" value="Genomic_DNA"/>
</dbReference>
<proteinExistence type="predicted"/>
<dbReference type="AlphaFoldDB" id="A0A8E2AVV6"/>
<dbReference type="InterPro" id="IPR045339">
    <property type="entry name" value="DUF6534"/>
</dbReference>
<dbReference type="Pfam" id="PF20152">
    <property type="entry name" value="DUF6534"/>
    <property type="match status" value="1"/>
</dbReference>
<name>A0A8E2AVV6_9APHY</name>
<feature type="transmembrane region" description="Helical" evidence="1">
    <location>
        <begin position="78"/>
        <end position="100"/>
    </location>
</feature>
<dbReference type="OrthoDB" id="2884999at2759"/>
<dbReference type="Proteomes" id="UP000250043">
    <property type="component" value="Unassembled WGS sequence"/>
</dbReference>
<accession>A0A8E2AVV6</accession>
<evidence type="ECO:0000256" key="1">
    <source>
        <dbReference type="SAM" id="Phobius"/>
    </source>
</evidence>
<feature type="domain" description="DUF6534" evidence="2">
    <location>
        <begin position="148"/>
        <end position="246"/>
    </location>
</feature>
<protein>
    <recommendedName>
        <fullName evidence="2">DUF6534 domain-containing protein</fullName>
    </recommendedName>
</protein>
<evidence type="ECO:0000259" key="2">
    <source>
        <dbReference type="Pfam" id="PF20152"/>
    </source>
</evidence>
<keyword evidence="1" id="KW-0812">Transmembrane</keyword>
<evidence type="ECO:0000313" key="4">
    <source>
        <dbReference type="Proteomes" id="UP000250043"/>
    </source>
</evidence>
<feature type="transmembrane region" description="Helical" evidence="1">
    <location>
        <begin position="106"/>
        <end position="125"/>
    </location>
</feature>
<evidence type="ECO:0000313" key="3">
    <source>
        <dbReference type="EMBL" id="OCH91921.1"/>
    </source>
</evidence>